<protein>
    <submittedName>
        <fullName evidence="1">Uncharacterized protein</fullName>
    </submittedName>
</protein>
<dbReference type="RefSeq" id="WP_179656263.1">
    <property type="nucleotide sequence ID" value="NZ_JACBZR010000001.1"/>
</dbReference>
<sequence length="141" mass="15582">MPGRPQLIGRRTSTHCAPPVPPTFLATVVFWEDLASVFADPRLAEELSRLGIVFDVQSLLSLEQEYIFHGPLPRAGDELHTCLVLREVTQTPTRRGRMARVCFAVEFRDPDGILRAECRYTSGVFAGVTTSTHPTSIGTEA</sequence>
<gene>
    <name evidence="1" type="ORF">BJ988_000199</name>
</gene>
<keyword evidence="2" id="KW-1185">Reference proteome</keyword>
<organism evidence="1 2">
    <name type="scientific">Nocardioides panzhihuensis</name>
    <dbReference type="NCBI Taxonomy" id="860243"/>
    <lineage>
        <taxon>Bacteria</taxon>
        <taxon>Bacillati</taxon>
        <taxon>Actinomycetota</taxon>
        <taxon>Actinomycetes</taxon>
        <taxon>Propionibacteriales</taxon>
        <taxon>Nocardioidaceae</taxon>
        <taxon>Nocardioides</taxon>
    </lineage>
</organism>
<evidence type="ECO:0000313" key="2">
    <source>
        <dbReference type="Proteomes" id="UP000564496"/>
    </source>
</evidence>
<dbReference type="SUPFAM" id="SSF54637">
    <property type="entry name" value="Thioesterase/thiol ester dehydrase-isomerase"/>
    <property type="match status" value="1"/>
</dbReference>
<comment type="caution">
    <text evidence="1">The sequence shown here is derived from an EMBL/GenBank/DDBJ whole genome shotgun (WGS) entry which is preliminary data.</text>
</comment>
<dbReference type="Gene3D" id="3.10.129.10">
    <property type="entry name" value="Hotdog Thioesterase"/>
    <property type="match status" value="1"/>
</dbReference>
<dbReference type="EMBL" id="JACBZR010000001">
    <property type="protein sequence ID" value="NYI75551.1"/>
    <property type="molecule type" value="Genomic_DNA"/>
</dbReference>
<dbReference type="InterPro" id="IPR029069">
    <property type="entry name" value="HotDog_dom_sf"/>
</dbReference>
<reference evidence="1 2" key="1">
    <citation type="submission" date="2020-07" db="EMBL/GenBank/DDBJ databases">
        <title>Sequencing the genomes of 1000 actinobacteria strains.</title>
        <authorList>
            <person name="Klenk H.-P."/>
        </authorList>
    </citation>
    <scope>NUCLEOTIDE SEQUENCE [LARGE SCALE GENOMIC DNA]</scope>
    <source>
        <strain evidence="1 2">DSM 26487</strain>
    </source>
</reference>
<accession>A0A7Z0DH88</accession>
<dbReference type="Proteomes" id="UP000564496">
    <property type="component" value="Unassembled WGS sequence"/>
</dbReference>
<evidence type="ECO:0000313" key="1">
    <source>
        <dbReference type="EMBL" id="NYI75551.1"/>
    </source>
</evidence>
<proteinExistence type="predicted"/>
<dbReference type="AlphaFoldDB" id="A0A7Z0DH88"/>
<name>A0A7Z0DH88_9ACTN</name>